<dbReference type="SUPFAM" id="SSF50199">
    <property type="entry name" value="Staphylococcal nuclease"/>
    <property type="match status" value="1"/>
</dbReference>
<evidence type="ECO:0000313" key="2">
    <source>
        <dbReference type="EMBL" id="MEL7560441.1"/>
    </source>
</evidence>
<dbReference type="RefSeq" id="WP_342407425.1">
    <property type="nucleotide sequence ID" value="NZ_JBCFXD010000011.1"/>
</dbReference>
<feature type="domain" description="TNase-like" evidence="1">
    <location>
        <begin position="34"/>
        <end position="165"/>
    </location>
</feature>
<dbReference type="Proteomes" id="UP001467669">
    <property type="component" value="Unassembled WGS sequence"/>
</dbReference>
<dbReference type="Gene3D" id="2.40.50.90">
    <property type="match status" value="1"/>
</dbReference>
<sequence length="263" mass="28933">MRFSELKKASLVGAFFVSVFFSLQAAALCSVSERLPRMKVARVIDGDTLRLADGRSVRLIGLNATEMGRDGRRAEPFAEAARSRLQSLVSANDGYVAIRPGQQPKDHYGRVLAHVFDRHGENMEALILAEGLGFFVAIAPNVSLVDCHRKAERQARSARKGVWRQLPVINAERVRSGGFAIVRGRVEHMEANRGGVWLELGSSLVVQIPPHAVAAFDDALGGLVGKGVEVRGWVIDRKRRGDRSLRARWLLKLSHPSMLVPLS</sequence>
<evidence type="ECO:0000313" key="3">
    <source>
        <dbReference type="Proteomes" id="UP001467669"/>
    </source>
</evidence>
<comment type="caution">
    <text evidence="2">The sequence shown here is derived from an EMBL/GenBank/DDBJ whole genome shotgun (WGS) entry which is preliminary data.</text>
</comment>
<accession>A0ABU9M9V4</accession>
<dbReference type="InterPro" id="IPR016071">
    <property type="entry name" value="Staphylococal_nuclease_OB-fold"/>
</dbReference>
<keyword evidence="3" id="KW-1185">Reference proteome</keyword>
<dbReference type="EMBL" id="JBCFXD010000011">
    <property type="protein sequence ID" value="MEL7560441.1"/>
    <property type="molecule type" value="Genomic_DNA"/>
</dbReference>
<evidence type="ECO:0000259" key="1">
    <source>
        <dbReference type="PROSITE" id="PS50830"/>
    </source>
</evidence>
<name>A0ABU9M9V4_STUCH</name>
<reference evidence="2 3" key="1">
    <citation type="submission" date="2024-04" db="EMBL/GenBank/DDBJ databases">
        <title>Draft Genome Sequence of Isolates Cultured from Underwater Hawaii Seamounts in the North Pacific Ocean.</title>
        <authorList>
            <person name="Sharma I."/>
            <person name="Darden B."/>
            <person name="Creggett J."/>
            <person name="Taylor S."/>
            <person name="Grant M.P."/>
            <person name="Scott J."/>
            <person name="Attles S."/>
            <person name="Walker S."/>
            <person name="Johnson G."/>
            <person name="St. Cloud C."/>
        </authorList>
    </citation>
    <scope>NUCLEOTIDE SEQUENCE [LARGE SCALE GENOMIC DNA]</scope>
    <source>
        <strain evidence="2 3">03GJ23</strain>
    </source>
</reference>
<dbReference type="SMART" id="SM00318">
    <property type="entry name" value="SNc"/>
    <property type="match status" value="1"/>
</dbReference>
<organism evidence="2 3">
    <name type="scientific">Stutzerimonas chloritidismutans</name>
    <name type="common">Pseudomonas chloritidismutans</name>
    <dbReference type="NCBI Taxonomy" id="203192"/>
    <lineage>
        <taxon>Bacteria</taxon>
        <taxon>Pseudomonadati</taxon>
        <taxon>Pseudomonadota</taxon>
        <taxon>Gammaproteobacteria</taxon>
        <taxon>Pseudomonadales</taxon>
        <taxon>Pseudomonadaceae</taxon>
        <taxon>Stutzerimonas</taxon>
    </lineage>
</organism>
<dbReference type="InterPro" id="IPR035437">
    <property type="entry name" value="SNase_OB-fold_sf"/>
</dbReference>
<proteinExistence type="predicted"/>
<dbReference type="PROSITE" id="PS50830">
    <property type="entry name" value="TNASE_3"/>
    <property type="match status" value="1"/>
</dbReference>
<dbReference type="Pfam" id="PF00565">
    <property type="entry name" value="SNase"/>
    <property type="match status" value="1"/>
</dbReference>
<gene>
    <name evidence="2" type="ORF">AAGW23_16480</name>
</gene>
<protein>
    <submittedName>
        <fullName evidence="2">Thermonuclease family protein</fullName>
    </submittedName>
</protein>